<sequence length="1042" mass="112413">MRKFWIGLLIFVVVLVAGVALTPLLFKDKIKQALDKQLAQRVDAEVQYKPENVSLTLFSTFPDLALGIDELRVIGQDSFARDTLAYLPSLRVGLDLMSVISGEQIKIKSIVLDRPDISAKVLKSGRANWDVMLSDSAAAAKGQDTTALNLAISKWEVTDGHLRYEDRTIPFNMELRGLNHTGSGDFEQNIFDLVSQTEAREFSMTYDGTEYVTRKKLTGDVTLAMDLEKMLFTFKDNKVQLNDFPAQFAGTIGLPNDTDITYDLTFKALETDFKNILSLVPGVYTAQFKDVEASGQVAFDGYFKGVQNDVQMPGYGVNLQVKNGMFHYPQLPQAAKNINVDMVVDNPSGFTNNMKVNVKQFHLDLGANPIDGNVAIDGLEPMKVDGRVKANVDLAEMMKVYPVQDLLLRGKLFVDGTAKGTYSKTQMPVVQAKMNLTNGYVKSKQFPAPIENLAVTGVVTNPTGQLNDTRVDISNFRMLLDGEPLAGRVSTQGVDKLRFDADVKGTVDLTKITKIFPLDGMTVTGRLNGNVAAKGNMADIEAGRYQTVVASGTVQAQNITYKSADLPQGMRVTRATATFNNDKIVLQNMAGFVGSSDIAALGTISNYMGYLFVPGQPLRGNLTVNSQRFNVNEWMVDEVTAAPSKGATAATKAPAAATKADGVLQIPKELDLTLNTTVGQVIYDNLKLDNVKGTVGVRDQTATLNGLTFNTLGGAFATTGSYSSKNLAHPKFNFGLNIKNLNFQNAFSAFNSIKTLVPLADNLEGIFSTNFSVSGEMGPDMMPNYSTLTGKGLFEVVRAAVSGSPVLAKISSLTQFQELKSFAVNNKDVAAEILNGNFIVKPFDLTVGQVKMTVGGSNNISSGGLEYVTALNVPTGKLGSQLSGQLTRLTGVSDIKGTERVTLGLTIGGTVSNPQVKLTTGSVKAQAKDIVSNIVQAKVDDARVQLQAKAKVAQDSLQRELQRKQLELQNKAQLEIEKRRLEAQAKLKEQATKGLNSLFGKPKAQPAKPATPAPAPDPTPAPADPKPADPEPTKPDTAKTGG</sequence>
<feature type="compositionally biased region" description="Basic and acidic residues" evidence="2">
    <location>
        <begin position="1026"/>
        <end position="1042"/>
    </location>
</feature>
<accession>A0ABY7LQS4</accession>
<feature type="coiled-coil region" evidence="1">
    <location>
        <begin position="954"/>
        <end position="991"/>
    </location>
</feature>
<dbReference type="PANTHER" id="PTHR30441:SF8">
    <property type="entry name" value="DUF748 DOMAIN-CONTAINING PROTEIN"/>
    <property type="match status" value="1"/>
</dbReference>
<dbReference type="InterPro" id="IPR052894">
    <property type="entry name" value="AsmA-related"/>
</dbReference>
<evidence type="ECO:0000313" key="5">
    <source>
        <dbReference type="Proteomes" id="UP001211005"/>
    </source>
</evidence>
<proteinExistence type="predicted"/>
<dbReference type="Pfam" id="PF05170">
    <property type="entry name" value="AsmA"/>
    <property type="match status" value="1"/>
</dbReference>
<evidence type="ECO:0000256" key="2">
    <source>
        <dbReference type="SAM" id="MobiDB-lite"/>
    </source>
</evidence>
<dbReference type="RefSeq" id="WP_269559153.1">
    <property type="nucleotide sequence ID" value="NZ_CP114767.1"/>
</dbReference>
<evidence type="ECO:0000313" key="4">
    <source>
        <dbReference type="EMBL" id="WBA41070.1"/>
    </source>
</evidence>
<reference evidence="4 5" key="1">
    <citation type="submission" date="2022-12" db="EMBL/GenBank/DDBJ databases">
        <title>Hymenobacter canadensis sp. nov. isolated from lake water of the Cambridge Bay, Canada.</title>
        <authorList>
            <person name="Kim W.H."/>
            <person name="Lee Y.M."/>
        </authorList>
    </citation>
    <scope>NUCLEOTIDE SEQUENCE [LARGE SCALE GENOMIC DNA]</scope>
    <source>
        <strain evidence="4 5">PAMC 29467</strain>
    </source>
</reference>
<evidence type="ECO:0000259" key="3">
    <source>
        <dbReference type="Pfam" id="PF05170"/>
    </source>
</evidence>
<feature type="domain" description="AsmA" evidence="3">
    <location>
        <begin position="6"/>
        <end position="168"/>
    </location>
</feature>
<dbReference type="PANTHER" id="PTHR30441">
    <property type="entry name" value="DUF748 DOMAIN-CONTAINING PROTEIN"/>
    <property type="match status" value="1"/>
</dbReference>
<feature type="compositionally biased region" description="Pro residues" evidence="2">
    <location>
        <begin position="1009"/>
        <end position="1025"/>
    </location>
</feature>
<dbReference type="EMBL" id="CP114767">
    <property type="protein sequence ID" value="WBA41070.1"/>
    <property type="molecule type" value="Genomic_DNA"/>
</dbReference>
<dbReference type="Proteomes" id="UP001211005">
    <property type="component" value="Chromosome"/>
</dbReference>
<gene>
    <name evidence="4" type="ORF">O3303_14735</name>
</gene>
<feature type="region of interest" description="Disordered" evidence="2">
    <location>
        <begin position="992"/>
        <end position="1042"/>
    </location>
</feature>
<dbReference type="InterPro" id="IPR007844">
    <property type="entry name" value="AsmA"/>
</dbReference>
<name>A0ABY7LQS4_9BACT</name>
<keyword evidence="1" id="KW-0175">Coiled coil</keyword>
<evidence type="ECO:0000256" key="1">
    <source>
        <dbReference type="SAM" id="Coils"/>
    </source>
</evidence>
<organism evidence="4 5">
    <name type="scientific">Hymenobacter canadensis</name>
    <dbReference type="NCBI Taxonomy" id="2999067"/>
    <lineage>
        <taxon>Bacteria</taxon>
        <taxon>Pseudomonadati</taxon>
        <taxon>Bacteroidota</taxon>
        <taxon>Cytophagia</taxon>
        <taxon>Cytophagales</taxon>
        <taxon>Hymenobacteraceae</taxon>
        <taxon>Hymenobacter</taxon>
    </lineage>
</organism>
<protein>
    <submittedName>
        <fullName evidence="4">AsmA family protein</fullName>
    </submittedName>
</protein>
<keyword evidence="5" id="KW-1185">Reference proteome</keyword>